<evidence type="ECO:0000313" key="2">
    <source>
        <dbReference type="Proteomes" id="UP000019109"/>
    </source>
</evidence>
<gene>
    <name evidence="1" type="ORF">JCM21531_4418</name>
</gene>
<dbReference type="PANTHER" id="PTHR34070:SF1">
    <property type="entry name" value="DNA ALKYLATION REPAIR PROTEIN"/>
    <property type="match status" value="1"/>
</dbReference>
<protein>
    <submittedName>
        <fullName evidence="1">DNA alkylation repair enzyme</fullName>
    </submittedName>
</protein>
<comment type="caution">
    <text evidence="1">The sequence shown here is derived from an EMBL/GenBank/DDBJ whole genome shotgun (WGS) entry which is preliminary data.</text>
</comment>
<accession>W4VDE5</accession>
<dbReference type="InterPro" id="IPR014825">
    <property type="entry name" value="DNA_alkylation"/>
</dbReference>
<dbReference type="AlphaFoldDB" id="W4VDE5"/>
<dbReference type="SUPFAM" id="SSF48371">
    <property type="entry name" value="ARM repeat"/>
    <property type="match status" value="1"/>
</dbReference>
<dbReference type="Gene3D" id="1.20.1660.10">
    <property type="entry name" value="Hypothetical protein (EF3068)"/>
    <property type="match status" value="1"/>
</dbReference>
<sequence length="114" mass="13768">MDIFKTFYDARDDENAAKMSAYMKNKFPFLGIPKPIRAKLSKDFLKDKKKDKEVHWQFIFQCYDMPEREFHYFALDYLTAVKALLVSNDIDKIEKLIITNQRKDRHRHFKRGDT</sequence>
<dbReference type="EMBL" id="BAVR01000092">
    <property type="protein sequence ID" value="GAE90779.1"/>
    <property type="molecule type" value="Genomic_DNA"/>
</dbReference>
<dbReference type="Proteomes" id="UP000019109">
    <property type="component" value="Unassembled WGS sequence"/>
</dbReference>
<organism evidence="1 2">
    <name type="scientific">Acetivibrio straminisolvens JCM 21531</name>
    <dbReference type="NCBI Taxonomy" id="1294263"/>
    <lineage>
        <taxon>Bacteria</taxon>
        <taxon>Bacillati</taxon>
        <taxon>Bacillota</taxon>
        <taxon>Clostridia</taxon>
        <taxon>Eubacteriales</taxon>
        <taxon>Oscillospiraceae</taxon>
        <taxon>Acetivibrio</taxon>
    </lineage>
</organism>
<proteinExistence type="predicted"/>
<evidence type="ECO:0000313" key="1">
    <source>
        <dbReference type="EMBL" id="GAE90779.1"/>
    </source>
</evidence>
<reference evidence="1" key="1">
    <citation type="journal article" date="2014" name="Genome Announc.">
        <title>Draft Genome Sequence of Clostridium straminisolvens Strain JCM 21531T, Isolated from a Cellulose-Degrading Bacterial Community.</title>
        <authorList>
            <person name="Yuki M."/>
            <person name="Oshima K."/>
            <person name="Suda W."/>
            <person name="Sakamoto M."/>
            <person name="Kitamura K."/>
            <person name="Iida T."/>
            <person name="Hattori M."/>
            <person name="Ohkuma M."/>
        </authorList>
    </citation>
    <scope>NUCLEOTIDE SEQUENCE [LARGE SCALE GENOMIC DNA]</scope>
    <source>
        <strain evidence="1">JCM 21531</strain>
    </source>
</reference>
<name>W4VDE5_9FIRM</name>
<dbReference type="PANTHER" id="PTHR34070">
    <property type="entry name" value="ARMADILLO-TYPE FOLD"/>
    <property type="match status" value="1"/>
</dbReference>
<dbReference type="Pfam" id="PF08713">
    <property type="entry name" value="DNA_alkylation"/>
    <property type="match status" value="1"/>
</dbReference>
<dbReference type="InterPro" id="IPR016024">
    <property type="entry name" value="ARM-type_fold"/>
</dbReference>
<keyword evidence="2" id="KW-1185">Reference proteome</keyword>